<sequence length="344" mass="38018">MKKLYWLAGLLALGRPGTAQTGPPAPPTSGNPVLPGWYADPEAAIFGQLYWIYPTFSAVVGDTYPANEAVGSRKAYAQQVFLDAFSSPDLVTWTKHPHVLDTASVHWARRAVWAPAIVAKGGQYFLFFGANDIQNDRQRGGIGVARADNPAGPFRDYLGHPLVDKFYNGAQPIDQFVFRDVNGKYYLVYGGWQHCNIAQLKDDFTGFVPFADGTTFRAITPPGYVEGPVMFRRQGKYYFMWSEGDWTGPSYAVAYAVGTSPFGPFRREGKVLQQDAAIGTGAGHHSVLQVPGTDDWYLVYHRRPPGDAEGNHRVVCIDRMEFDAAGHIRPVRMTTQGVAPRPLR</sequence>
<evidence type="ECO:0000256" key="4">
    <source>
        <dbReference type="ARBA" id="ARBA00023277"/>
    </source>
</evidence>
<evidence type="ECO:0000256" key="5">
    <source>
        <dbReference type="ARBA" id="ARBA00023295"/>
    </source>
</evidence>
<feature type="signal peptide" evidence="7">
    <location>
        <begin position="1"/>
        <end position="21"/>
    </location>
</feature>
<keyword evidence="4" id="KW-0119">Carbohydrate metabolism</keyword>
<evidence type="ECO:0000313" key="8">
    <source>
        <dbReference type="EMBL" id="NRT19443.1"/>
    </source>
</evidence>
<dbReference type="InterPro" id="IPR006710">
    <property type="entry name" value="Glyco_hydro_43"/>
</dbReference>
<name>A0ABX2FRJ3_9BACT</name>
<dbReference type="SUPFAM" id="SSF75005">
    <property type="entry name" value="Arabinanase/levansucrase/invertase"/>
    <property type="match status" value="1"/>
</dbReference>
<evidence type="ECO:0000313" key="9">
    <source>
        <dbReference type="Proteomes" id="UP000779507"/>
    </source>
</evidence>
<gene>
    <name evidence="8" type="ORF">HNP98_002272</name>
</gene>
<dbReference type="InterPro" id="IPR052176">
    <property type="entry name" value="Glycosyl_Hydrlase_43_Enz"/>
</dbReference>
<dbReference type="Pfam" id="PF04616">
    <property type="entry name" value="Glyco_hydro_43"/>
    <property type="match status" value="1"/>
</dbReference>
<reference evidence="8 9" key="1">
    <citation type="submission" date="2020-05" db="EMBL/GenBank/DDBJ databases">
        <title>Genomic Encyclopedia of Type Strains, Phase IV (KMG-V): Genome sequencing to study the core and pangenomes of soil and plant-associated prokaryotes.</title>
        <authorList>
            <person name="Whitman W."/>
        </authorList>
    </citation>
    <scope>NUCLEOTIDE SEQUENCE [LARGE SCALE GENOMIC DNA]</scope>
    <source>
        <strain evidence="8 9">9A</strain>
    </source>
</reference>
<dbReference type="EMBL" id="JABSNP010000009">
    <property type="protein sequence ID" value="NRT19443.1"/>
    <property type="molecule type" value="Genomic_DNA"/>
</dbReference>
<keyword evidence="2" id="KW-0624">Polysaccharide degradation</keyword>
<accession>A0ABX2FRJ3</accession>
<comment type="caution">
    <text evidence="8">The sequence shown here is derived from an EMBL/GenBank/DDBJ whole genome shotgun (WGS) entry which is preliminary data.</text>
</comment>
<keyword evidence="2" id="KW-0858">Xylan degradation</keyword>
<dbReference type="RefSeq" id="WP_173810165.1">
    <property type="nucleotide sequence ID" value="NZ_JABSNP010000009.1"/>
</dbReference>
<evidence type="ECO:0000256" key="7">
    <source>
        <dbReference type="SAM" id="SignalP"/>
    </source>
</evidence>
<protein>
    <submittedName>
        <fullName evidence="8">Beta-xylosidase</fullName>
    </submittedName>
</protein>
<dbReference type="PANTHER" id="PTHR43772">
    <property type="entry name" value="ENDO-1,4-BETA-XYLANASE"/>
    <property type="match status" value="1"/>
</dbReference>
<evidence type="ECO:0000256" key="2">
    <source>
        <dbReference type="ARBA" id="ARBA00022651"/>
    </source>
</evidence>
<comment type="similarity">
    <text evidence="1 6">Belongs to the glycosyl hydrolase 43 family.</text>
</comment>
<evidence type="ECO:0000256" key="6">
    <source>
        <dbReference type="RuleBase" id="RU361187"/>
    </source>
</evidence>
<dbReference type="InterPro" id="IPR023296">
    <property type="entry name" value="Glyco_hydro_beta-prop_sf"/>
</dbReference>
<dbReference type="Gene3D" id="2.115.10.20">
    <property type="entry name" value="Glycosyl hydrolase domain, family 43"/>
    <property type="match status" value="1"/>
</dbReference>
<feature type="chain" id="PRO_5045775525" evidence="7">
    <location>
        <begin position="22"/>
        <end position="344"/>
    </location>
</feature>
<dbReference type="PANTHER" id="PTHR43772:SF2">
    <property type="entry name" value="PUTATIVE (AFU_ORTHOLOGUE AFUA_2G04480)-RELATED"/>
    <property type="match status" value="1"/>
</dbReference>
<keyword evidence="9" id="KW-1185">Reference proteome</keyword>
<keyword evidence="7" id="KW-0732">Signal</keyword>
<dbReference type="Proteomes" id="UP000779507">
    <property type="component" value="Unassembled WGS sequence"/>
</dbReference>
<proteinExistence type="inferred from homology"/>
<keyword evidence="5 6" id="KW-0326">Glycosidase</keyword>
<evidence type="ECO:0000256" key="1">
    <source>
        <dbReference type="ARBA" id="ARBA00009865"/>
    </source>
</evidence>
<dbReference type="CDD" id="cd18827">
    <property type="entry name" value="GH43_XlnD-like"/>
    <property type="match status" value="1"/>
</dbReference>
<organism evidence="8 9">
    <name type="scientific">Hymenobacter caeli</name>
    <dbReference type="NCBI Taxonomy" id="2735894"/>
    <lineage>
        <taxon>Bacteria</taxon>
        <taxon>Pseudomonadati</taxon>
        <taxon>Bacteroidota</taxon>
        <taxon>Cytophagia</taxon>
        <taxon>Cytophagales</taxon>
        <taxon>Hymenobacteraceae</taxon>
        <taxon>Hymenobacter</taxon>
    </lineage>
</organism>
<evidence type="ECO:0000256" key="3">
    <source>
        <dbReference type="ARBA" id="ARBA00022801"/>
    </source>
</evidence>
<keyword evidence="3 6" id="KW-0378">Hydrolase</keyword>